<name>A0A7T0BV39_9BACT</name>
<accession>A0A7T0BV39</accession>
<gene>
    <name evidence="1" type="ORF">G3M70_06335</name>
</gene>
<protein>
    <submittedName>
        <fullName evidence="1">Uncharacterized protein</fullName>
    </submittedName>
</protein>
<evidence type="ECO:0000313" key="2">
    <source>
        <dbReference type="Proteomes" id="UP000594688"/>
    </source>
</evidence>
<dbReference type="EMBL" id="CP048685">
    <property type="protein sequence ID" value="QPJ61526.1"/>
    <property type="molecule type" value="Genomic_DNA"/>
</dbReference>
<dbReference type="KEGG" id="nli:G3M70_06335"/>
<proteinExistence type="predicted"/>
<dbReference type="AlphaFoldDB" id="A0A7T0BV39"/>
<evidence type="ECO:0000313" key="1">
    <source>
        <dbReference type="EMBL" id="QPJ61526.1"/>
    </source>
</evidence>
<reference evidence="1 2" key="1">
    <citation type="submission" date="2020-02" db="EMBL/GenBank/DDBJ databases">
        <title>Genomic and physiological characterization of two novel Nitrospinaceae genera.</title>
        <authorList>
            <person name="Mueller A.J."/>
            <person name="Jung M.-Y."/>
            <person name="Strachan C.R."/>
            <person name="Herbold C.W."/>
            <person name="Kirkegaard R.H."/>
            <person name="Daims H."/>
        </authorList>
    </citation>
    <scope>NUCLEOTIDE SEQUENCE [LARGE SCALE GENOMIC DNA]</scope>
    <source>
        <strain evidence="1">EB</strain>
    </source>
</reference>
<sequence length="66" mass="7590">MDQRTVVHQTINMCRFCTKEFPSCEANPVRSGELKLPSESIDSDRSVVACDRYESPVEVLKTRFHD</sequence>
<dbReference type="Proteomes" id="UP000594688">
    <property type="component" value="Chromosome"/>
</dbReference>
<organism evidence="1 2">
    <name type="scientific">Candidatus Nitronauta litoralis</name>
    <dbReference type="NCBI Taxonomy" id="2705533"/>
    <lineage>
        <taxon>Bacteria</taxon>
        <taxon>Pseudomonadati</taxon>
        <taxon>Nitrospinota/Tectimicrobiota group</taxon>
        <taxon>Nitrospinota</taxon>
        <taxon>Nitrospinia</taxon>
        <taxon>Nitrospinales</taxon>
        <taxon>Nitrospinaceae</taxon>
        <taxon>Candidatus Nitronauta</taxon>
    </lineage>
</organism>